<dbReference type="SUPFAM" id="SSF52540">
    <property type="entry name" value="P-loop containing nucleoside triphosphate hydrolases"/>
    <property type="match status" value="1"/>
</dbReference>
<evidence type="ECO:0000256" key="1">
    <source>
        <dbReference type="ARBA" id="ARBA00004651"/>
    </source>
</evidence>
<keyword evidence="3" id="KW-1003">Cell membrane</keyword>
<evidence type="ECO:0000256" key="6">
    <source>
        <dbReference type="ARBA" id="ARBA00022840"/>
    </source>
</evidence>
<dbReference type="Pfam" id="PF00005">
    <property type="entry name" value="ABC_tran"/>
    <property type="match status" value="1"/>
</dbReference>
<keyword evidence="8 9" id="KW-0472">Membrane</keyword>
<evidence type="ECO:0000256" key="8">
    <source>
        <dbReference type="ARBA" id="ARBA00023136"/>
    </source>
</evidence>
<keyword evidence="5" id="KW-0547">Nucleotide-binding</keyword>
<evidence type="ECO:0000256" key="5">
    <source>
        <dbReference type="ARBA" id="ARBA00022741"/>
    </source>
</evidence>
<dbReference type="Gene3D" id="3.40.50.300">
    <property type="entry name" value="P-loop containing nucleotide triphosphate hydrolases"/>
    <property type="match status" value="1"/>
</dbReference>
<feature type="domain" description="ABC transporter" evidence="10">
    <location>
        <begin position="359"/>
        <end position="597"/>
    </location>
</feature>
<evidence type="ECO:0000256" key="4">
    <source>
        <dbReference type="ARBA" id="ARBA00022692"/>
    </source>
</evidence>
<evidence type="ECO:0000259" key="10">
    <source>
        <dbReference type="PROSITE" id="PS50893"/>
    </source>
</evidence>
<feature type="transmembrane region" description="Helical" evidence="9">
    <location>
        <begin position="20"/>
        <end position="42"/>
    </location>
</feature>
<keyword evidence="4 9" id="KW-0812">Transmembrane</keyword>
<feature type="transmembrane region" description="Helical" evidence="9">
    <location>
        <begin position="266"/>
        <end position="285"/>
    </location>
</feature>
<keyword evidence="2" id="KW-0813">Transport</keyword>
<comment type="subcellular location">
    <subcellularLocation>
        <location evidence="1">Cell membrane</location>
        <topology evidence="1">Multi-pass membrane protein</topology>
    </subcellularLocation>
</comment>
<dbReference type="InterPro" id="IPR011527">
    <property type="entry name" value="ABC1_TM_dom"/>
</dbReference>
<dbReference type="GO" id="GO:0034040">
    <property type="term" value="F:ATPase-coupled lipid transmembrane transporter activity"/>
    <property type="evidence" value="ECO:0007669"/>
    <property type="project" value="TreeGrafter"/>
</dbReference>
<dbReference type="InterPro" id="IPR003593">
    <property type="entry name" value="AAA+_ATPase"/>
</dbReference>
<dbReference type="EMBL" id="PPFX01000020">
    <property type="protein sequence ID" value="PNU19971.1"/>
    <property type="molecule type" value="Genomic_DNA"/>
</dbReference>
<dbReference type="RefSeq" id="WP_103115584.1">
    <property type="nucleotide sequence ID" value="NZ_PPFX01000020.1"/>
</dbReference>
<dbReference type="PROSITE" id="PS50893">
    <property type="entry name" value="ABC_TRANSPORTER_2"/>
    <property type="match status" value="1"/>
</dbReference>
<dbReference type="InterPro" id="IPR003439">
    <property type="entry name" value="ABC_transporter-like_ATP-bd"/>
</dbReference>
<evidence type="ECO:0000256" key="7">
    <source>
        <dbReference type="ARBA" id="ARBA00022989"/>
    </source>
</evidence>
<evidence type="ECO:0000256" key="2">
    <source>
        <dbReference type="ARBA" id="ARBA00022448"/>
    </source>
</evidence>
<feature type="transmembrane region" description="Helical" evidence="9">
    <location>
        <begin position="181"/>
        <end position="198"/>
    </location>
</feature>
<dbReference type="PANTHER" id="PTHR24221:SF654">
    <property type="entry name" value="ATP-BINDING CASSETTE SUB-FAMILY B MEMBER 6"/>
    <property type="match status" value="1"/>
</dbReference>
<protein>
    <submittedName>
        <fullName evidence="12">ABC transporter ATP-binding protein</fullName>
    </submittedName>
</protein>
<organism evidence="12 13">
    <name type="scientific">Geothermobacter hydrogeniphilus</name>
    <dbReference type="NCBI Taxonomy" id="1969733"/>
    <lineage>
        <taxon>Bacteria</taxon>
        <taxon>Pseudomonadati</taxon>
        <taxon>Thermodesulfobacteriota</taxon>
        <taxon>Desulfuromonadia</taxon>
        <taxon>Desulfuromonadales</taxon>
        <taxon>Geothermobacteraceae</taxon>
        <taxon>Geothermobacter</taxon>
    </lineage>
</organism>
<dbReference type="Gene3D" id="1.20.1560.10">
    <property type="entry name" value="ABC transporter type 1, transmembrane domain"/>
    <property type="match status" value="1"/>
</dbReference>
<dbReference type="PANTHER" id="PTHR24221">
    <property type="entry name" value="ATP-BINDING CASSETTE SUB-FAMILY B"/>
    <property type="match status" value="1"/>
</dbReference>
<dbReference type="InterPro" id="IPR027417">
    <property type="entry name" value="P-loop_NTPase"/>
</dbReference>
<keyword evidence="7 9" id="KW-1133">Transmembrane helix</keyword>
<dbReference type="InterPro" id="IPR017871">
    <property type="entry name" value="ABC_transporter-like_CS"/>
</dbReference>
<evidence type="ECO:0000256" key="9">
    <source>
        <dbReference type="SAM" id="Phobius"/>
    </source>
</evidence>
<dbReference type="InterPro" id="IPR036640">
    <property type="entry name" value="ABC1_TM_sf"/>
</dbReference>
<dbReference type="InterPro" id="IPR039421">
    <property type="entry name" value="Type_1_exporter"/>
</dbReference>
<keyword evidence="6 12" id="KW-0067">ATP-binding</keyword>
<dbReference type="PROSITE" id="PS50929">
    <property type="entry name" value="ABC_TM1F"/>
    <property type="match status" value="1"/>
</dbReference>
<accession>A0A2K2H9N5</accession>
<evidence type="ECO:0000313" key="12">
    <source>
        <dbReference type="EMBL" id="PNU19971.1"/>
    </source>
</evidence>
<dbReference type="GO" id="GO:0005886">
    <property type="term" value="C:plasma membrane"/>
    <property type="evidence" value="ECO:0007669"/>
    <property type="project" value="UniProtKB-SubCell"/>
</dbReference>
<dbReference type="SUPFAM" id="SSF90123">
    <property type="entry name" value="ABC transporter transmembrane region"/>
    <property type="match status" value="1"/>
</dbReference>
<feature type="transmembrane region" description="Helical" evidence="9">
    <location>
        <begin position="75"/>
        <end position="100"/>
    </location>
</feature>
<dbReference type="Pfam" id="PF00664">
    <property type="entry name" value="ABC_membrane"/>
    <property type="match status" value="1"/>
</dbReference>
<dbReference type="GO" id="GO:0140359">
    <property type="term" value="F:ABC-type transporter activity"/>
    <property type="evidence" value="ECO:0007669"/>
    <property type="project" value="InterPro"/>
</dbReference>
<dbReference type="GO" id="GO:0005524">
    <property type="term" value="F:ATP binding"/>
    <property type="evidence" value="ECO:0007669"/>
    <property type="project" value="UniProtKB-KW"/>
</dbReference>
<dbReference type="SMART" id="SM00382">
    <property type="entry name" value="AAA"/>
    <property type="match status" value="1"/>
</dbReference>
<dbReference type="PROSITE" id="PS00211">
    <property type="entry name" value="ABC_TRANSPORTER_1"/>
    <property type="match status" value="1"/>
</dbReference>
<dbReference type="AlphaFoldDB" id="A0A2K2H9N5"/>
<dbReference type="Proteomes" id="UP000236340">
    <property type="component" value="Unassembled WGS sequence"/>
</dbReference>
<feature type="transmembrane region" description="Helical" evidence="9">
    <location>
        <begin position="158"/>
        <end position="175"/>
    </location>
</feature>
<comment type="caution">
    <text evidence="12">The sequence shown here is derived from an EMBL/GenBank/DDBJ whole genome shotgun (WGS) entry which is preliminary data.</text>
</comment>
<sequence>MFVFVKKIFSLLDRQERRQFFWLMFAIVIVGLIDVAGVASIMPFMAVVSSPEIVENNHYLFWCYQVLGFSSVNSFLVFLGFLVFFVLLLSNAVKALVLFLELRFVHFRLYSLSRRLLYRYLARPYTFFLNQNTSVLGKNILQEVSKFTHEVLRPCTQILTRIVSILFVLGLLIVVDPLLAMMIMSVLGGAYVLLYCLVQKKLARLGKERFEANAMRFKSAGEAFGGVKELKVLKRQRYFFDQFSGYAYRIERNMAINGLVSNLPSYIMEVMAFGGILIIVLYFLAIRQGVGNTLPMISLYAFAGYRLLPALQGVFSAMSTLRFNVAILDALHRDLAGMTDGAVSWRSEEVDALPFRQSIAFSGVTFGYPGSGTPVVRDLNLTIMKNSSVGLVGATGAGKTTVVDLLLGLLTPDKGALLVDDVPLDAERLSRWQGMVGYVPQVIFLSDDSLMNNIAFGVPPEKIDRNAVEKAARIANIHEFVMQSLPEGYETHVGEKGVRLSGGQRQRIGIARALYHDPEVLIMDEATSALDGITEEAIIQAIHDLAGKKTIVTIAHRLTTLKECDVIYVMEQGRVVEQGTYDQLSGSSVRFRAMARTGTR</sequence>
<gene>
    <name evidence="12" type="ORF">C2E25_09880</name>
</gene>
<evidence type="ECO:0000259" key="11">
    <source>
        <dbReference type="PROSITE" id="PS50929"/>
    </source>
</evidence>
<reference evidence="12 13" key="1">
    <citation type="journal article" date="2018" name="Genome Announc.">
        <title>Genome Sequence of Geothermobacter sp. HR-1 Iron Reducer from the Loihi Seamount.</title>
        <authorList>
            <person name="Smith H."/>
            <person name="Abuyen K."/>
            <person name="Tremblay J."/>
            <person name="Savalia P."/>
            <person name="Perez-Rodriguez I."/>
            <person name="Emerson D."/>
            <person name="Tully B."/>
            <person name="Amend J."/>
        </authorList>
    </citation>
    <scope>NUCLEOTIDE SEQUENCE [LARGE SCALE GENOMIC DNA]</scope>
    <source>
        <strain evidence="12 13">HR-1</strain>
    </source>
</reference>
<dbReference type="OrthoDB" id="5480201at2"/>
<evidence type="ECO:0000256" key="3">
    <source>
        <dbReference type="ARBA" id="ARBA00022475"/>
    </source>
</evidence>
<name>A0A2K2H9N5_9BACT</name>
<evidence type="ECO:0000313" key="13">
    <source>
        <dbReference type="Proteomes" id="UP000236340"/>
    </source>
</evidence>
<dbReference type="FunFam" id="3.40.50.300:FF:000221">
    <property type="entry name" value="Multidrug ABC transporter ATP-binding protein"/>
    <property type="match status" value="1"/>
</dbReference>
<feature type="domain" description="ABC transmembrane type-1" evidence="11">
    <location>
        <begin position="21"/>
        <end position="321"/>
    </location>
</feature>
<dbReference type="GO" id="GO:0016887">
    <property type="term" value="F:ATP hydrolysis activity"/>
    <property type="evidence" value="ECO:0007669"/>
    <property type="project" value="InterPro"/>
</dbReference>
<proteinExistence type="predicted"/>